<proteinExistence type="predicted"/>
<protein>
    <submittedName>
        <fullName evidence="1">Uncharacterized protein</fullName>
    </submittedName>
</protein>
<dbReference type="RefSeq" id="WP_014791894.1">
    <property type="nucleotide sequence ID" value="NC_018016.1"/>
</dbReference>
<organism evidence="1 2">
    <name type="scientific">Ornithobacterium rhinotracheale (strain ATCC 51463 / DSM 15997 / CCUG 23171 / CIP 104009 / LMG 9086)</name>
    <dbReference type="NCBI Taxonomy" id="867902"/>
    <lineage>
        <taxon>Bacteria</taxon>
        <taxon>Pseudomonadati</taxon>
        <taxon>Bacteroidota</taxon>
        <taxon>Flavobacteriia</taxon>
        <taxon>Flavobacteriales</taxon>
        <taxon>Weeksellaceae</taxon>
        <taxon>Ornithobacterium</taxon>
    </lineage>
</organism>
<dbReference type="EMBL" id="CP003283">
    <property type="protein sequence ID" value="AFL98393.1"/>
    <property type="molecule type" value="Genomic_DNA"/>
</dbReference>
<name>I4A359_ORNRL</name>
<accession>I4A359</accession>
<dbReference type="AlphaFoldDB" id="I4A359"/>
<gene>
    <name evidence="1" type="ordered locus">Ornrh_2262</name>
</gene>
<sequence>MKRKAYRVKLGIKSTVKGVVYNPNYTIGIVLSTSEKEAGKYAVNTFQSWLDNRGENAKVSLKYVKALPSSFILCD</sequence>
<keyword evidence="2" id="KW-1185">Reference proteome</keyword>
<evidence type="ECO:0000313" key="2">
    <source>
        <dbReference type="Proteomes" id="UP000006051"/>
    </source>
</evidence>
<dbReference type="GeneID" id="97258839"/>
<dbReference type="GeneID" id="71570332"/>
<dbReference type="HOGENOM" id="CLU_2667549_0_0_10"/>
<dbReference type="Proteomes" id="UP000006051">
    <property type="component" value="Chromosome"/>
</dbReference>
<reference evidence="1 2" key="1">
    <citation type="submission" date="2012-06" db="EMBL/GenBank/DDBJ databases">
        <title>The complete genome of Ornithobacterium rhinotracheale DSM 15997.</title>
        <authorList>
            <consortium name="US DOE Joint Genome Institute (JGI-PGF)"/>
            <person name="Lucas S."/>
            <person name="Copeland A."/>
            <person name="Lapidus A."/>
            <person name="Goodwin L."/>
            <person name="Pitluck S."/>
            <person name="Peters L."/>
            <person name="Mikhailova N."/>
            <person name="Teshima H."/>
            <person name="Kyrpides N."/>
            <person name="Mavromatis K."/>
            <person name="Pagani I."/>
            <person name="Ivanova N."/>
            <person name="Ovchinnikova G."/>
            <person name="Zeytun A."/>
            <person name="Detter J.C."/>
            <person name="Han C."/>
            <person name="Land M."/>
            <person name="Hauser L."/>
            <person name="Markowitz V."/>
            <person name="Cheng J.-F."/>
            <person name="Hugenholtz P."/>
            <person name="Woyke T."/>
            <person name="Wu D."/>
            <person name="Lang E."/>
            <person name="Kopitz M."/>
            <person name="Brambilla E."/>
            <person name="Klenk H.-P."/>
            <person name="Eisen J.A."/>
        </authorList>
    </citation>
    <scope>NUCLEOTIDE SEQUENCE [LARGE SCALE GENOMIC DNA]</scope>
    <source>
        <strain evidence="2">ATCC 51463 / DSM 15997 / CCUG 23171 / LMG 9086</strain>
    </source>
</reference>
<dbReference type="KEGG" id="orh:Ornrh_2262"/>
<dbReference type="STRING" id="867902.Ornrh_2262"/>
<evidence type="ECO:0000313" key="1">
    <source>
        <dbReference type="EMBL" id="AFL98393.1"/>
    </source>
</evidence>